<name>A0A656JRA5_PSESF</name>
<comment type="caution">
    <text evidence="1">The sequence shown here is derived from an EMBL/GenBank/DDBJ whole genome shotgun (WGS) entry which is preliminary data.</text>
</comment>
<proteinExistence type="predicted"/>
<dbReference type="Gene3D" id="3.20.20.10">
    <property type="entry name" value="Alanine racemase"/>
    <property type="match status" value="1"/>
</dbReference>
<evidence type="ECO:0000313" key="1">
    <source>
        <dbReference type="EMBL" id="EPN45968.1"/>
    </source>
</evidence>
<gene>
    <name evidence="1" type="ORF">A245_31643</name>
</gene>
<organism evidence="1 2">
    <name type="scientific">Pseudomonas syringae pv. actinidiae ICMP 19096</name>
    <dbReference type="NCBI Taxonomy" id="1194405"/>
    <lineage>
        <taxon>Bacteria</taxon>
        <taxon>Pseudomonadati</taxon>
        <taxon>Pseudomonadota</taxon>
        <taxon>Gammaproteobacteria</taxon>
        <taxon>Pseudomonadales</taxon>
        <taxon>Pseudomonadaceae</taxon>
        <taxon>Pseudomonas</taxon>
        <taxon>Pseudomonas syringae</taxon>
    </lineage>
</organism>
<dbReference type="SUPFAM" id="SSF51419">
    <property type="entry name" value="PLP-binding barrel"/>
    <property type="match status" value="1"/>
</dbReference>
<sequence>MSTIAANISTLEQRIREAALAAKRDPASVGLLAVSKTKP</sequence>
<dbReference type="Proteomes" id="UP000018849">
    <property type="component" value="Unassembled WGS sequence"/>
</dbReference>
<feature type="non-terminal residue" evidence="1">
    <location>
        <position position="39"/>
    </location>
</feature>
<protein>
    <recommendedName>
        <fullName evidence="3">YggS family pyridoxal phosphate enzyme</fullName>
    </recommendedName>
</protein>
<evidence type="ECO:0008006" key="3">
    <source>
        <dbReference type="Google" id="ProtNLM"/>
    </source>
</evidence>
<evidence type="ECO:0000313" key="2">
    <source>
        <dbReference type="Proteomes" id="UP000018849"/>
    </source>
</evidence>
<accession>A0A656JRA5</accession>
<dbReference type="EMBL" id="AOKF01002694">
    <property type="protein sequence ID" value="EPN45968.1"/>
    <property type="molecule type" value="Genomic_DNA"/>
</dbReference>
<dbReference type="InterPro" id="IPR029066">
    <property type="entry name" value="PLP-binding_barrel"/>
</dbReference>
<reference evidence="1 2" key="1">
    <citation type="journal article" date="2013" name="PLoS Pathog.">
        <title>Genomic analysis of the Kiwifruit pathogen Pseudomonas syringae pv. actinidiae provides insight into the origins of an emergent plant disease.</title>
        <authorList>
            <person name="McCann H.C."/>
            <person name="Rikkerink E.H."/>
            <person name="Bertels F."/>
            <person name="Fiers M."/>
            <person name="Lu A."/>
            <person name="Rees-George J."/>
            <person name="Andersen M.T."/>
            <person name="Gleave A.P."/>
            <person name="Haubold B."/>
            <person name="Wohlers M.W."/>
            <person name="Guttman D.S."/>
            <person name="Wang P.W."/>
            <person name="Straub C."/>
            <person name="Vanneste J.L."/>
            <person name="Rainey P.B."/>
            <person name="Templeton M.D."/>
        </authorList>
    </citation>
    <scope>NUCLEOTIDE SEQUENCE [LARGE SCALE GENOMIC DNA]</scope>
    <source>
        <strain evidence="1 2">ICMP 19096</strain>
    </source>
</reference>
<dbReference type="AlphaFoldDB" id="A0A656JRA5"/>